<feature type="domain" description="Myb-like" evidence="2">
    <location>
        <begin position="145"/>
        <end position="213"/>
    </location>
</feature>
<evidence type="ECO:0000313" key="4">
    <source>
        <dbReference type="Proteomes" id="UP000494165"/>
    </source>
</evidence>
<feature type="compositionally biased region" description="Basic residues" evidence="1">
    <location>
        <begin position="194"/>
        <end position="221"/>
    </location>
</feature>
<name>A0A8S1E147_9INSE</name>
<gene>
    <name evidence="3" type="ORF">CLODIP_2_CD03037</name>
</gene>
<comment type="caution">
    <text evidence="3">The sequence shown here is derived from an EMBL/GenBank/DDBJ whole genome shotgun (WGS) entry which is preliminary data.</text>
</comment>
<proteinExistence type="predicted"/>
<feature type="region of interest" description="Disordered" evidence="1">
    <location>
        <begin position="192"/>
        <end position="248"/>
    </location>
</feature>
<dbReference type="EMBL" id="CADEPI010000503">
    <property type="protein sequence ID" value="CAB3386723.1"/>
    <property type="molecule type" value="Genomic_DNA"/>
</dbReference>
<dbReference type="Gene3D" id="1.10.10.60">
    <property type="entry name" value="Homeodomain-like"/>
    <property type="match status" value="1"/>
</dbReference>
<accession>A0A8S1E147</accession>
<reference evidence="3 4" key="1">
    <citation type="submission" date="2020-04" db="EMBL/GenBank/DDBJ databases">
        <authorList>
            <person name="Alioto T."/>
            <person name="Alioto T."/>
            <person name="Gomez Garrido J."/>
        </authorList>
    </citation>
    <scope>NUCLEOTIDE SEQUENCE [LARGE SCALE GENOMIC DNA]</scope>
</reference>
<protein>
    <recommendedName>
        <fullName evidence="2">Myb-like domain-containing protein</fullName>
    </recommendedName>
</protein>
<dbReference type="AlphaFoldDB" id="A0A8S1E147"/>
<sequence length="248" mass="28797">MISRTSHTMQSDGISRGPLARLSKCSMEQISRTVLESRQKLQTLKDVLRKEQEAMDVVWQEFVQFLDSADQQGPLRWILTLESICFTYNVEEEAEKDECFEFLNDNDENNAWSQTLNEWLLEERNTATGGEIIIPSVDGRVDTLEWTLNDLILLIKAVKIFPHRLKQRWESVAQFVNQHTCSTNQRLVTEVKSKAKSMRLMKKRTGKKRSKLLPNCVKHKKSRDDGDVYRGRAGFDCSRKKSNKQQSK</sequence>
<dbReference type="OrthoDB" id="1690618at2759"/>
<evidence type="ECO:0000259" key="2">
    <source>
        <dbReference type="Pfam" id="PF23082"/>
    </source>
</evidence>
<dbReference type="Pfam" id="PF23082">
    <property type="entry name" value="Myb_DNA-binding_2"/>
    <property type="match status" value="1"/>
</dbReference>
<evidence type="ECO:0000313" key="3">
    <source>
        <dbReference type="EMBL" id="CAB3386723.1"/>
    </source>
</evidence>
<dbReference type="Proteomes" id="UP000494165">
    <property type="component" value="Unassembled WGS sequence"/>
</dbReference>
<keyword evidence="4" id="KW-1185">Reference proteome</keyword>
<organism evidence="3 4">
    <name type="scientific">Cloeon dipterum</name>
    <dbReference type="NCBI Taxonomy" id="197152"/>
    <lineage>
        <taxon>Eukaryota</taxon>
        <taxon>Metazoa</taxon>
        <taxon>Ecdysozoa</taxon>
        <taxon>Arthropoda</taxon>
        <taxon>Hexapoda</taxon>
        <taxon>Insecta</taxon>
        <taxon>Pterygota</taxon>
        <taxon>Palaeoptera</taxon>
        <taxon>Ephemeroptera</taxon>
        <taxon>Pisciforma</taxon>
        <taxon>Baetidae</taxon>
        <taxon>Cloeon</taxon>
    </lineage>
</organism>
<evidence type="ECO:0000256" key="1">
    <source>
        <dbReference type="SAM" id="MobiDB-lite"/>
    </source>
</evidence>
<dbReference type="InterPro" id="IPR001005">
    <property type="entry name" value="SANT/Myb"/>
</dbReference>